<dbReference type="InterPro" id="IPR052146">
    <property type="entry name" value="HOT1"/>
</dbReference>
<dbReference type="Pfam" id="PF12550">
    <property type="entry name" value="GCR1_C"/>
    <property type="match status" value="1"/>
</dbReference>
<feature type="domain" description="Transcription activator GCR1-like" evidence="1">
    <location>
        <begin position="66"/>
        <end position="121"/>
    </location>
</feature>
<dbReference type="EMBL" id="NBNE01006197">
    <property type="protein sequence ID" value="OWZ02398.1"/>
    <property type="molecule type" value="Genomic_DNA"/>
</dbReference>
<dbReference type="InterPro" id="IPR022210">
    <property type="entry name" value="TF_GCR1-like"/>
</dbReference>
<dbReference type="STRING" id="4795.A0A225VBY8"/>
<dbReference type="AlphaFoldDB" id="A0A225VBY8"/>
<sequence>MENGVDPAEKQLQIAMPLLTVKLDGVHQDIKSAIVGVRNDLHAVEGNLSEVMKVMAPLTAGSAFRGIRTVNELWTEWQVGLNGGFAVSHLENQFGTRWCGPDERRFFNRRRKIIDLIRKGGAALSHSVGTNLNTTREERLAIDKIKSFRLERKKRLNWISSNSESIAKELGF</sequence>
<dbReference type="PANTHER" id="PTHR37784:SF2">
    <property type="entry name" value="HIGH-OSMOLARITY-INDUCED TRANSCRIPTION PROTEIN 1"/>
    <property type="match status" value="1"/>
</dbReference>
<dbReference type="GO" id="GO:0000978">
    <property type="term" value="F:RNA polymerase II cis-regulatory region sequence-specific DNA binding"/>
    <property type="evidence" value="ECO:0007669"/>
    <property type="project" value="TreeGrafter"/>
</dbReference>
<comment type="caution">
    <text evidence="2">The sequence shown here is derived from an EMBL/GenBank/DDBJ whole genome shotgun (WGS) entry which is preliminary data.</text>
</comment>
<accession>A0A225VBY8</accession>
<protein>
    <submittedName>
        <fullName evidence="2">RNA polymerase</fullName>
    </submittedName>
</protein>
<proteinExistence type="predicted"/>
<evidence type="ECO:0000259" key="1">
    <source>
        <dbReference type="Pfam" id="PF12550"/>
    </source>
</evidence>
<evidence type="ECO:0000313" key="2">
    <source>
        <dbReference type="EMBL" id="OWZ02398.1"/>
    </source>
</evidence>
<dbReference type="Proteomes" id="UP000198211">
    <property type="component" value="Unassembled WGS sequence"/>
</dbReference>
<evidence type="ECO:0000313" key="3">
    <source>
        <dbReference type="Proteomes" id="UP000198211"/>
    </source>
</evidence>
<keyword evidence="3" id="KW-1185">Reference proteome</keyword>
<dbReference type="GO" id="GO:0000981">
    <property type="term" value="F:DNA-binding transcription factor activity, RNA polymerase II-specific"/>
    <property type="evidence" value="ECO:0007669"/>
    <property type="project" value="TreeGrafter"/>
</dbReference>
<reference evidence="3" key="1">
    <citation type="submission" date="2017-03" db="EMBL/GenBank/DDBJ databases">
        <title>Phytopthora megakarya and P. palmivora, two closely related causual agents of cacao black pod achieved similar genome size and gene model numbers by different mechanisms.</title>
        <authorList>
            <person name="Ali S."/>
            <person name="Shao J."/>
            <person name="Larry D.J."/>
            <person name="Kronmiller B."/>
            <person name="Shen D."/>
            <person name="Strem M.D."/>
            <person name="Melnick R.L."/>
            <person name="Guiltinan M.J."/>
            <person name="Tyler B.M."/>
            <person name="Meinhardt L.W."/>
            <person name="Bailey B.A."/>
        </authorList>
    </citation>
    <scope>NUCLEOTIDE SEQUENCE [LARGE SCALE GENOMIC DNA]</scope>
    <source>
        <strain evidence="3">zdho120</strain>
    </source>
</reference>
<dbReference type="GO" id="GO:0060963">
    <property type="term" value="P:positive regulation of ribosomal protein gene transcription by RNA polymerase II"/>
    <property type="evidence" value="ECO:0007669"/>
    <property type="project" value="TreeGrafter"/>
</dbReference>
<name>A0A225VBY8_9STRA</name>
<organism evidence="2 3">
    <name type="scientific">Phytophthora megakarya</name>
    <dbReference type="NCBI Taxonomy" id="4795"/>
    <lineage>
        <taxon>Eukaryota</taxon>
        <taxon>Sar</taxon>
        <taxon>Stramenopiles</taxon>
        <taxon>Oomycota</taxon>
        <taxon>Peronosporomycetes</taxon>
        <taxon>Peronosporales</taxon>
        <taxon>Peronosporaceae</taxon>
        <taxon>Phytophthora</taxon>
    </lineage>
</organism>
<dbReference type="OrthoDB" id="120763at2759"/>
<dbReference type="PANTHER" id="PTHR37784">
    <property type="entry name" value="PROTEIN MSN1"/>
    <property type="match status" value="1"/>
</dbReference>
<gene>
    <name evidence="2" type="ORF">PHMEG_00026050</name>
</gene>